<dbReference type="SUPFAM" id="SSF51395">
    <property type="entry name" value="FMN-linked oxidoreductases"/>
    <property type="match status" value="1"/>
</dbReference>
<comment type="similarity">
    <text evidence="5">Belongs to the FMN-dependent alpha-hydroxy acid dehydrogenase family.</text>
</comment>
<evidence type="ECO:0000259" key="8">
    <source>
        <dbReference type="PROSITE" id="PS51349"/>
    </source>
</evidence>
<dbReference type="NCBIfam" id="NF008398">
    <property type="entry name" value="PRK11197.1"/>
    <property type="match status" value="1"/>
</dbReference>
<dbReference type="RefSeq" id="WP_055683121.1">
    <property type="nucleotide sequence ID" value="NZ_CANMUL010000001.1"/>
</dbReference>
<reference evidence="9 10" key="1">
    <citation type="submission" date="2015-07" db="EMBL/GenBank/DDBJ databases">
        <authorList>
            <person name="Noorani M."/>
        </authorList>
    </citation>
    <scope>NUCLEOTIDE SEQUENCE [LARGE SCALE GENOMIC DNA]</scope>
    <source>
        <strain evidence="9 10">CECT 5088</strain>
    </source>
</reference>
<keyword evidence="4 9" id="KW-0560">Oxidoreductase</keyword>
<feature type="binding site" evidence="7">
    <location>
        <position position="26"/>
    </location>
    <ligand>
        <name>glyoxylate</name>
        <dbReference type="ChEBI" id="CHEBI:36655"/>
    </ligand>
</feature>
<feature type="binding site" evidence="7">
    <location>
        <position position="157"/>
    </location>
    <ligand>
        <name>FMN</name>
        <dbReference type="ChEBI" id="CHEBI:58210"/>
    </ligand>
</feature>
<dbReference type="Gene3D" id="3.20.20.70">
    <property type="entry name" value="Aldolase class I"/>
    <property type="match status" value="1"/>
</dbReference>
<dbReference type="Pfam" id="PF01070">
    <property type="entry name" value="FMN_dh"/>
    <property type="match status" value="1"/>
</dbReference>
<dbReference type="EC" id="1.1.2.3" evidence="9"/>
<comment type="cofactor">
    <cofactor evidence="1">
        <name>FMN</name>
        <dbReference type="ChEBI" id="CHEBI:58210"/>
    </cofactor>
</comment>
<evidence type="ECO:0000256" key="3">
    <source>
        <dbReference type="ARBA" id="ARBA00022643"/>
    </source>
</evidence>
<dbReference type="PANTHER" id="PTHR10578">
    <property type="entry name" value="S -2-HYDROXY-ACID OXIDASE-RELATED"/>
    <property type="match status" value="1"/>
</dbReference>
<dbReference type="OrthoDB" id="9770452at2"/>
<evidence type="ECO:0000256" key="4">
    <source>
        <dbReference type="ARBA" id="ARBA00023002"/>
    </source>
</evidence>
<feature type="binding site" evidence="7">
    <location>
        <position position="280"/>
    </location>
    <ligand>
        <name>glyoxylate</name>
        <dbReference type="ChEBI" id="CHEBI:36655"/>
    </ligand>
</feature>
<dbReference type="FunFam" id="3.20.20.70:FF:000029">
    <property type="entry name" value="L-lactate dehydrogenase"/>
    <property type="match status" value="1"/>
</dbReference>
<feature type="binding site" evidence="7">
    <location>
        <position position="129"/>
    </location>
    <ligand>
        <name>FMN</name>
        <dbReference type="ChEBI" id="CHEBI:58210"/>
    </ligand>
</feature>
<feature type="domain" description="FMN hydroxy acid dehydrogenase" evidence="8">
    <location>
        <begin position="1"/>
        <end position="382"/>
    </location>
</feature>
<dbReference type="InterPro" id="IPR037396">
    <property type="entry name" value="FMN_HAD"/>
</dbReference>
<dbReference type="EMBL" id="CXPG01000020">
    <property type="protein sequence ID" value="CTQ33749.1"/>
    <property type="molecule type" value="Genomic_DNA"/>
</dbReference>
<feature type="binding site" evidence="7">
    <location>
        <position position="108"/>
    </location>
    <ligand>
        <name>FMN</name>
        <dbReference type="ChEBI" id="CHEBI:58210"/>
    </ligand>
</feature>
<dbReference type="InterPro" id="IPR000262">
    <property type="entry name" value="FMN-dep_DH"/>
</dbReference>
<dbReference type="CDD" id="cd02809">
    <property type="entry name" value="alpha_hydroxyacid_oxid_FMN"/>
    <property type="match status" value="1"/>
</dbReference>
<dbReference type="InterPro" id="IPR012133">
    <property type="entry name" value="Alpha-hydoxy_acid_DH_FMN"/>
</dbReference>
<dbReference type="Proteomes" id="UP000048908">
    <property type="component" value="Unassembled WGS sequence"/>
</dbReference>
<feature type="binding site" evidence="7">
    <location>
        <begin position="308"/>
        <end position="312"/>
    </location>
    <ligand>
        <name>FMN</name>
        <dbReference type="ChEBI" id="CHEBI:58210"/>
    </ligand>
</feature>
<evidence type="ECO:0000256" key="2">
    <source>
        <dbReference type="ARBA" id="ARBA00022630"/>
    </source>
</evidence>
<dbReference type="PANTHER" id="PTHR10578:SF107">
    <property type="entry name" value="2-HYDROXYACID OXIDASE 1"/>
    <property type="match status" value="1"/>
</dbReference>
<dbReference type="STRING" id="282197.SAMN04488517_102584"/>
<feature type="binding site" evidence="7">
    <location>
        <begin position="331"/>
        <end position="332"/>
    </location>
    <ligand>
        <name>FMN</name>
        <dbReference type="ChEBI" id="CHEBI:58210"/>
    </ligand>
</feature>
<dbReference type="GO" id="GO:0004460">
    <property type="term" value="F:L-lactate dehydrogenase (cytochrome) activity"/>
    <property type="evidence" value="ECO:0007669"/>
    <property type="project" value="UniProtKB-EC"/>
</dbReference>
<keyword evidence="3 7" id="KW-0288">FMN</keyword>
<evidence type="ECO:0000256" key="5">
    <source>
        <dbReference type="ARBA" id="ARBA00024042"/>
    </source>
</evidence>
<gene>
    <name evidence="9" type="primary">lldD_2</name>
    <name evidence="9" type="ORF">JAN5088_02535</name>
</gene>
<dbReference type="PROSITE" id="PS00557">
    <property type="entry name" value="FMN_HYDROXY_ACID_DH_1"/>
    <property type="match status" value="1"/>
</dbReference>
<evidence type="ECO:0000313" key="10">
    <source>
        <dbReference type="Proteomes" id="UP000048908"/>
    </source>
</evidence>
<evidence type="ECO:0000256" key="6">
    <source>
        <dbReference type="PIRSR" id="PIRSR000138-1"/>
    </source>
</evidence>
<keyword evidence="2 7" id="KW-0285">Flavoprotein</keyword>
<proteinExistence type="inferred from homology"/>
<dbReference type="InterPro" id="IPR008259">
    <property type="entry name" value="FMN_hydac_DH_AS"/>
</dbReference>
<organism evidence="9 10">
    <name type="scientific">Jannaschia rubra</name>
    <dbReference type="NCBI Taxonomy" id="282197"/>
    <lineage>
        <taxon>Bacteria</taxon>
        <taxon>Pseudomonadati</taxon>
        <taxon>Pseudomonadota</taxon>
        <taxon>Alphaproteobacteria</taxon>
        <taxon>Rhodobacterales</taxon>
        <taxon>Roseobacteraceae</taxon>
        <taxon>Jannaschia</taxon>
    </lineage>
</organism>
<dbReference type="InterPro" id="IPR013785">
    <property type="entry name" value="Aldolase_TIM"/>
</dbReference>
<evidence type="ECO:0000313" key="9">
    <source>
        <dbReference type="EMBL" id="CTQ33749.1"/>
    </source>
</evidence>
<dbReference type="GO" id="GO:0010181">
    <property type="term" value="F:FMN binding"/>
    <property type="evidence" value="ECO:0007669"/>
    <property type="project" value="InterPro"/>
</dbReference>
<sequence length="394" mass="43327">MPPVITTVDDLHALYRRRVPRMFYDYCQSGSWTEQTFRENETDFDLIRLRQRVAVDMEGRSVAGTMIGREVTMPVALAPVGLTGMQYADGEILAARAAEAFGVPFTLSTMSICSIEDVAEHTTKPFWFQLYVMKDEDFVDRLIERARAAGCDALVLTLDLQILGQRHKDLKNGLSAPPKLTPASIANLATKVRWGMGMARTKRRFFGNIVGHAKGVGDASSLSSWTAEQFDPRLDWDKIRRIKDKWGGKLILKGILDAEDARMALQVGADAIVVSNHGGRQLDGALSSIRMLPEIVDAVGDRVEVHMDGGIRSGQDVLKALALGAKGTYIGRAFVYGLGAMGQQGVTHALEVIRKELDTTMALCGEKDIHDLGPHNLLVPRGFRGDWEPAAPPR</sequence>
<dbReference type="PIRSF" id="PIRSF000138">
    <property type="entry name" value="Al-hdrx_acd_dh"/>
    <property type="match status" value="1"/>
</dbReference>
<feature type="binding site" evidence="7">
    <location>
        <position position="131"/>
    </location>
    <ligand>
        <name>glyoxylate</name>
        <dbReference type="ChEBI" id="CHEBI:36655"/>
    </ligand>
</feature>
<feature type="binding site" evidence="7">
    <location>
        <position position="277"/>
    </location>
    <ligand>
        <name>glyoxylate</name>
        <dbReference type="ChEBI" id="CHEBI:36655"/>
    </ligand>
</feature>
<dbReference type="PROSITE" id="PS51349">
    <property type="entry name" value="FMN_HYDROXY_ACID_DH_2"/>
    <property type="match status" value="1"/>
</dbReference>
<accession>A0A0M6XRJ1</accession>
<protein>
    <submittedName>
        <fullName evidence="9">L-lactate dehydrogenase [cytochrome]</fullName>
        <ecNumber evidence="9">1.1.2.3</ecNumber>
    </submittedName>
</protein>
<feature type="binding site" evidence="7">
    <location>
        <position position="275"/>
    </location>
    <ligand>
        <name>FMN</name>
        <dbReference type="ChEBI" id="CHEBI:58210"/>
    </ligand>
</feature>
<dbReference type="AlphaFoldDB" id="A0A0M6XRJ1"/>
<feature type="binding site" evidence="7">
    <location>
        <position position="166"/>
    </location>
    <ligand>
        <name>glyoxylate</name>
        <dbReference type="ChEBI" id="CHEBI:36655"/>
    </ligand>
</feature>
<dbReference type="GO" id="GO:0005886">
    <property type="term" value="C:plasma membrane"/>
    <property type="evidence" value="ECO:0007669"/>
    <property type="project" value="TreeGrafter"/>
</dbReference>
<feature type="binding site" evidence="7">
    <location>
        <begin position="79"/>
        <end position="81"/>
    </location>
    <ligand>
        <name>FMN</name>
        <dbReference type="ChEBI" id="CHEBI:58210"/>
    </ligand>
</feature>
<feature type="active site" description="Proton acceptor" evidence="6">
    <location>
        <position position="277"/>
    </location>
</feature>
<evidence type="ECO:0000256" key="1">
    <source>
        <dbReference type="ARBA" id="ARBA00001917"/>
    </source>
</evidence>
<name>A0A0M6XRJ1_9RHOB</name>
<evidence type="ECO:0000256" key="7">
    <source>
        <dbReference type="PIRSR" id="PIRSR000138-2"/>
    </source>
</evidence>
<feature type="binding site" evidence="7">
    <location>
        <position position="253"/>
    </location>
    <ligand>
        <name>FMN</name>
        <dbReference type="ChEBI" id="CHEBI:58210"/>
    </ligand>
</feature>
<keyword evidence="10" id="KW-1185">Reference proteome</keyword>